<evidence type="ECO:0000256" key="2">
    <source>
        <dbReference type="ARBA" id="ARBA00004586"/>
    </source>
</evidence>
<dbReference type="InterPro" id="IPR050196">
    <property type="entry name" value="Cytochrome_P450_Monoox"/>
</dbReference>
<dbReference type="GO" id="GO:0005506">
    <property type="term" value="F:iron ion binding"/>
    <property type="evidence" value="ECO:0007669"/>
    <property type="project" value="InterPro"/>
</dbReference>
<comment type="subcellular location">
    <subcellularLocation>
        <location evidence="2">Endoplasmic reticulum membrane</location>
    </subcellularLocation>
</comment>
<keyword evidence="4" id="KW-0349">Heme</keyword>
<keyword evidence="6" id="KW-0408">Iron</keyword>
<keyword evidence="10" id="KW-1185">Reference proteome</keyword>
<comment type="cofactor">
    <cofactor evidence="1">
        <name>heme</name>
        <dbReference type="ChEBI" id="CHEBI:30413"/>
    </cofactor>
</comment>
<evidence type="ECO:0000256" key="4">
    <source>
        <dbReference type="ARBA" id="ARBA00022617"/>
    </source>
</evidence>
<evidence type="ECO:0000313" key="9">
    <source>
        <dbReference type="EMBL" id="KAH8034292.1"/>
    </source>
</evidence>
<evidence type="ECO:0000256" key="7">
    <source>
        <dbReference type="ARBA" id="ARBA00023033"/>
    </source>
</evidence>
<comment type="caution">
    <text evidence="9">The sequence shown here is derived from an EMBL/GenBank/DDBJ whole genome shotgun (WGS) entry which is preliminary data.</text>
</comment>
<keyword evidence="7" id="KW-0560">Oxidoreductase</keyword>
<dbReference type="GO" id="GO:0016705">
    <property type="term" value="F:oxidoreductase activity, acting on paired donors, with incorporation or reduction of molecular oxygen"/>
    <property type="evidence" value="ECO:0007669"/>
    <property type="project" value="InterPro"/>
</dbReference>
<dbReference type="Pfam" id="PF00067">
    <property type="entry name" value="p450"/>
    <property type="match status" value="1"/>
</dbReference>
<keyword evidence="7" id="KW-0503">Monooxygenase</keyword>
<dbReference type="Proteomes" id="UP000821866">
    <property type="component" value="Chromosome 2"/>
</dbReference>
<evidence type="ECO:0000256" key="3">
    <source>
        <dbReference type="ARBA" id="ARBA00010617"/>
    </source>
</evidence>
<reference evidence="9" key="1">
    <citation type="journal article" date="2020" name="Cell">
        <title>Large-Scale Comparative Analyses of Tick Genomes Elucidate Their Genetic Diversity and Vector Capacities.</title>
        <authorList>
            <consortium name="Tick Genome and Microbiome Consortium (TIGMIC)"/>
            <person name="Jia N."/>
            <person name="Wang J."/>
            <person name="Shi W."/>
            <person name="Du L."/>
            <person name="Sun Y."/>
            <person name="Zhan W."/>
            <person name="Jiang J.F."/>
            <person name="Wang Q."/>
            <person name="Zhang B."/>
            <person name="Ji P."/>
            <person name="Bell-Sakyi L."/>
            <person name="Cui X.M."/>
            <person name="Yuan T.T."/>
            <person name="Jiang B.G."/>
            <person name="Yang W.F."/>
            <person name="Lam T.T."/>
            <person name="Chang Q.C."/>
            <person name="Ding S.J."/>
            <person name="Wang X.J."/>
            <person name="Zhu J.G."/>
            <person name="Ruan X.D."/>
            <person name="Zhao L."/>
            <person name="Wei J.T."/>
            <person name="Ye R.Z."/>
            <person name="Que T.C."/>
            <person name="Du C.H."/>
            <person name="Zhou Y.H."/>
            <person name="Cheng J.X."/>
            <person name="Dai P.F."/>
            <person name="Guo W.B."/>
            <person name="Han X.H."/>
            <person name="Huang E.J."/>
            <person name="Li L.F."/>
            <person name="Wei W."/>
            <person name="Gao Y.C."/>
            <person name="Liu J.Z."/>
            <person name="Shao H.Z."/>
            <person name="Wang X."/>
            <person name="Wang C.C."/>
            <person name="Yang T.C."/>
            <person name="Huo Q.B."/>
            <person name="Li W."/>
            <person name="Chen H.Y."/>
            <person name="Chen S.E."/>
            <person name="Zhou L.G."/>
            <person name="Ni X.B."/>
            <person name="Tian J.H."/>
            <person name="Sheng Y."/>
            <person name="Liu T."/>
            <person name="Pan Y.S."/>
            <person name="Xia L.Y."/>
            <person name="Li J."/>
            <person name="Zhao F."/>
            <person name="Cao W.C."/>
        </authorList>
    </citation>
    <scope>NUCLEOTIDE SEQUENCE</scope>
    <source>
        <strain evidence="9">Rmic-2018</strain>
    </source>
</reference>
<protein>
    <recommendedName>
        <fullName evidence="11">Cytochrome</fullName>
    </recommendedName>
</protein>
<accession>A0A9J6EJL3</accession>
<dbReference type="PANTHER" id="PTHR24291">
    <property type="entry name" value="CYTOCHROME P450 FAMILY 4"/>
    <property type="match status" value="1"/>
</dbReference>
<evidence type="ECO:0000313" key="10">
    <source>
        <dbReference type="Proteomes" id="UP000821866"/>
    </source>
</evidence>
<sequence length="267" mass="30586">MGYTINAQSNQDSEYVQAIKVLGHSFTRRLETPLYWIDAIFQLSKPGREFARKVKELHQFTLKVIRERKREILSCPELQESYEETASESDVYGLKGTARKPFLDILLREHIKDPENFTEEHVREEVDTFMFEGHDTTAMGMSWAIYLIALHEEHQDLIHQELDTIFGSDKTRPVTSDDLKQMKYMECCLKKSYLNQICCGTLNDVLSTQTTYGDHLMVEIVETDKGVGVHTFFTGVGTLDKPAYLTVADIDPNIACTDTLPNKSLFS</sequence>
<dbReference type="PANTHER" id="PTHR24291:SF189">
    <property type="entry name" value="CYTOCHROME P450 4C3-RELATED"/>
    <property type="match status" value="1"/>
</dbReference>
<dbReference type="SUPFAM" id="SSF48264">
    <property type="entry name" value="Cytochrome P450"/>
    <property type="match status" value="1"/>
</dbReference>
<comment type="similarity">
    <text evidence="3">Belongs to the cytochrome P450 family.</text>
</comment>
<organism evidence="9 10">
    <name type="scientific">Rhipicephalus microplus</name>
    <name type="common">Cattle tick</name>
    <name type="synonym">Boophilus microplus</name>
    <dbReference type="NCBI Taxonomy" id="6941"/>
    <lineage>
        <taxon>Eukaryota</taxon>
        <taxon>Metazoa</taxon>
        <taxon>Ecdysozoa</taxon>
        <taxon>Arthropoda</taxon>
        <taxon>Chelicerata</taxon>
        <taxon>Arachnida</taxon>
        <taxon>Acari</taxon>
        <taxon>Parasitiformes</taxon>
        <taxon>Ixodida</taxon>
        <taxon>Ixodoidea</taxon>
        <taxon>Ixodidae</taxon>
        <taxon>Rhipicephalinae</taxon>
        <taxon>Rhipicephalus</taxon>
        <taxon>Boophilus</taxon>
    </lineage>
</organism>
<evidence type="ECO:0000256" key="6">
    <source>
        <dbReference type="ARBA" id="ARBA00023004"/>
    </source>
</evidence>
<dbReference type="InterPro" id="IPR036396">
    <property type="entry name" value="Cyt_P450_sf"/>
</dbReference>
<proteinExistence type="inferred from homology"/>
<evidence type="ECO:0000256" key="5">
    <source>
        <dbReference type="ARBA" id="ARBA00022824"/>
    </source>
</evidence>
<evidence type="ECO:0000256" key="1">
    <source>
        <dbReference type="ARBA" id="ARBA00001971"/>
    </source>
</evidence>
<dbReference type="AlphaFoldDB" id="A0A9J6EJL3"/>
<keyword evidence="8" id="KW-0472">Membrane</keyword>
<evidence type="ECO:0000256" key="8">
    <source>
        <dbReference type="ARBA" id="ARBA00023136"/>
    </source>
</evidence>
<reference evidence="9" key="2">
    <citation type="submission" date="2021-09" db="EMBL/GenBank/DDBJ databases">
        <authorList>
            <person name="Jia N."/>
            <person name="Wang J."/>
            <person name="Shi W."/>
            <person name="Du L."/>
            <person name="Sun Y."/>
            <person name="Zhan W."/>
            <person name="Jiang J."/>
            <person name="Wang Q."/>
            <person name="Zhang B."/>
            <person name="Ji P."/>
            <person name="Sakyi L.B."/>
            <person name="Cui X."/>
            <person name="Yuan T."/>
            <person name="Jiang B."/>
            <person name="Yang W."/>
            <person name="Lam T.T.-Y."/>
            <person name="Chang Q."/>
            <person name="Ding S."/>
            <person name="Wang X."/>
            <person name="Zhu J."/>
            <person name="Ruan X."/>
            <person name="Zhao L."/>
            <person name="Wei J."/>
            <person name="Que T."/>
            <person name="Du C."/>
            <person name="Cheng J."/>
            <person name="Dai P."/>
            <person name="Han X."/>
            <person name="Huang E."/>
            <person name="Gao Y."/>
            <person name="Liu J."/>
            <person name="Shao H."/>
            <person name="Ye R."/>
            <person name="Li L."/>
            <person name="Wei W."/>
            <person name="Wang X."/>
            <person name="Wang C."/>
            <person name="Huo Q."/>
            <person name="Li W."/>
            <person name="Guo W."/>
            <person name="Chen H."/>
            <person name="Chen S."/>
            <person name="Zhou L."/>
            <person name="Zhou L."/>
            <person name="Ni X."/>
            <person name="Tian J."/>
            <person name="Zhou Y."/>
            <person name="Sheng Y."/>
            <person name="Liu T."/>
            <person name="Pan Y."/>
            <person name="Xia L."/>
            <person name="Li J."/>
            <person name="Zhao F."/>
            <person name="Cao W."/>
        </authorList>
    </citation>
    <scope>NUCLEOTIDE SEQUENCE</scope>
    <source>
        <strain evidence="9">Rmic-2018</strain>
        <tissue evidence="9">Larvae</tissue>
    </source>
</reference>
<evidence type="ECO:0008006" key="11">
    <source>
        <dbReference type="Google" id="ProtNLM"/>
    </source>
</evidence>
<dbReference type="InterPro" id="IPR001128">
    <property type="entry name" value="Cyt_P450"/>
</dbReference>
<dbReference type="GO" id="GO:0004497">
    <property type="term" value="F:monooxygenase activity"/>
    <property type="evidence" value="ECO:0007669"/>
    <property type="project" value="UniProtKB-KW"/>
</dbReference>
<dbReference type="GO" id="GO:0005789">
    <property type="term" value="C:endoplasmic reticulum membrane"/>
    <property type="evidence" value="ECO:0007669"/>
    <property type="project" value="UniProtKB-SubCell"/>
</dbReference>
<name>A0A9J6EJL3_RHIMP</name>
<keyword evidence="4" id="KW-0479">Metal-binding</keyword>
<dbReference type="GO" id="GO:0020037">
    <property type="term" value="F:heme binding"/>
    <property type="evidence" value="ECO:0007669"/>
    <property type="project" value="InterPro"/>
</dbReference>
<dbReference type="EMBL" id="JABSTU010000004">
    <property type="protein sequence ID" value="KAH8034292.1"/>
    <property type="molecule type" value="Genomic_DNA"/>
</dbReference>
<keyword evidence="5" id="KW-0256">Endoplasmic reticulum</keyword>
<dbReference type="Gene3D" id="1.10.630.10">
    <property type="entry name" value="Cytochrome P450"/>
    <property type="match status" value="1"/>
</dbReference>
<gene>
    <name evidence="9" type="ORF">HPB51_022745</name>
</gene>
<dbReference type="VEuPathDB" id="VectorBase:LOC119168164"/>